<dbReference type="GO" id="GO:0005886">
    <property type="term" value="C:plasma membrane"/>
    <property type="evidence" value="ECO:0007669"/>
    <property type="project" value="UniProtKB-SubCell"/>
</dbReference>
<evidence type="ECO:0000313" key="10">
    <source>
        <dbReference type="EMBL" id="MBF0935105.1"/>
    </source>
</evidence>
<evidence type="ECO:0000256" key="9">
    <source>
        <dbReference type="SAM" id="Phobius"/>
    </source>
</evidence>
<dbReference type="EMBL" id="JABZFV010000130">
    <property type="protein sequence ID" value="MBF0935105.1"/>
    <property type="molecule type" value="Genomic_DNA"/>
</dbReference>
<feature type="transmembrane region" description="Helical" evidence="9">
    <location>
        <begin position="118"/>
        <end position="141"/>
    </location>
</feature>
<dbReference type="GO" id="GO:0015225">
    <property type="term" value="F:biotin transmembrane transporter activity"/>
    <property type="evidence" value="ECO:0007669"/>
    <property type="project" value="UniProtKB-UniRule"/>
</dbReference>
<keyword evidence="3 8" id="KW-0813">Transport</keyword>
<evidence type="ECO:0000256" key="1">
    <source>
        <dbReference type="ARBA" id="ARBA00004651"/>
    </source>
</evidence>
<dbReference type="PANTHER" id="PTHR34295:SF4">
    <property type="entry name" value="BIOTIN TRANSPORTER BIOY-RELATED"/>
    <property type="match status" value="1"/>
</dbReference>
<comment type="similarity">
    <text evidence="2 8">Belongs to the BioY family.</text>
</comment>
<dbReference type="Proteomes" id="UP000757900">
    <property type="component" value="Unassembled WGS sequence"/>
</dbReference>
<evidence type="ECO:0000256" key="3">
    <source>
        <dbReference type="ARBA" id="ARBA00022448"/>
    </source>
</evidence>
<keyword evidence="4 8" id="KW-1003">Cell membrane</keyword>
<gene>
    <name evidence="10" type="ORF">HXK00_05610</name>
</gene>
<feature type="transmembrane region" description="Helical" evidence="9">
    <location>
        <begin position="57"/>
        <end position="76"/>
    </location>
</feature>
<evidence type="ECO:0000256" key="4">
    <source>
        <dbReference type="ARBA" id="ARBA00022475"/>
    </source>
</evidence>
<evidence type="ECO:0000256" key="5">
    <source>
        <dbReference type="ARBA" id="ARBA00022692"/>
    </source>
</evidence>
<dbReference type="RefSeq" id="WP_023391070.1">
    <property type="nucleotide sequence ID" value="NZ_CAUQPX010000001.1"/>
</dbReference>
<evidence type="ECO:0000256" key="2">
    <source>
        <dbReference type="ARBA" id="ARBA00010692"/>
    </source>
</evidence>
<dbReference type="Pfam" id="PF02632">
    <property type="entry name" value="BioY"/>
    <property type="match status" value="1"/>
</dbReference>
<evidence type="ECO:0000313" key="11">
    <source>
        <dbReference type="Proteomes" id="UP000757900"/>
    </source>
</evidence>
<comment type="caution">
    <text evidence="10">The sequence shown here is derived from an EMBL/GenBank/DDBJ whole genome shotgun (WGS) entry which is preliminary data.</text>
</comment>
<dbReference type="PANTHER" id="PTHR34295">
    <property type="entry name" value="BIOTIN TRANSPORTER BIOY"/>
    <property type="match status" value="1"/>
</dbReference>
<protein>
    <recommendedName>
        <fullName evidence="8">Biotin transporter</fullName>
    </recommendedName>
</protein>
<dbReference type="Gene3D" id="1.10.1760.20">
    <property type="match status" value="1"/>
</dbReference>
<evidence type="ECO:0000256" key="6">
    <source>
        <dbReference type="ARBA" id="ARBA00022989"/>
    </source>
</evidence>
<dbReference type="AlphaFoldDB" id="A0A929QTR1"/>
<organism evidence="10 11">
    <name type="scientific">Abiotrophia defectiva</name>
    <name type="common">Streptococcus defectivus</name>
    <dbReference type="NCBI Taxonomy" id="46125"/>
    <lineage>
        <taxon>Bacteria</taxon>
        <taxon>Bacillati</taxon>
        <taxon>Bacillota</taxon>
        <taxon>Bacilli</taxon>
        <taxon>Lactobacillales</taxon>
        <taxon>Aerococcaceae</taxon>
        <taxon>Abiotrophia</taxon>
    </lineage>
</organism>
<evidence type="ECO:0000256" key="7">
    <source>
        <dbReference type="ARBA" id="ARBA00023136"/>
    </source>
</evidence>
<keyword evidence="7 8" id="KW-0472">Membrane</keyword>
<feature type="transmembrane region" description="Helical" evidence="9">
    <location>
        <begin position="10"/>
        <end position="28"/>
    </location>
</feature>
<feature type="transmembrane region" description="Helical" evidence="9">
    <location>
        <begin position="147"/>
        <end position="169"/>
    </location>
</feature>
<dbReference type="GeneID" id="84816516"/>
<sequence>MFNDFKDVRVLTRMALGLAVLIVCSYLSFPLWGFPAPITMQTFALCLIGLVYKPKQALAIILLYLLLGAVGLPVFAGGRGGFASFVGPAGGYLFSFPIAYTLLSIFKGKKPSFVSYALRTLIITVPIVTVMGIWGFVQFAHMDLTKAVTTALIFVPGDILKAVVSGFLADRLQVVTRHFN</sequence>
<comment type="subcellular location">
    <subcellularLocation>
        <location evidence="1 8">Cell membrane</location>
        <topology evidence="1 8">Multi-pass membrane protein</topology>
    </subcellularLocation>
</comment>
<proteinExistence type="inferred from homology"/>
<reference evidence="10" key="1">
    <citation type="submission" date="2020-04" db="EMBL/GenBank/DDBJ databases">
        <title>Deep metagenomics examines the oral microbiome during advanced dental caries in children, revealing novel taxa and co-occurrences with host molecules.</title>
        <authorList>
            <person name="Baker J.L."/>
            <person name="Morton J.T."/>
            <person name="Dinis M."/>
            <person name="Alvarez R."/>
            <person name="Tran N.C."/>
            <person name="Knight R."/>
            <person name="Edlund A."/>
        </authorList>
    </citation>
    <scope>NUCLEOTIDE SEQUENCE</scope>
    <source>
        <strain evidence="10">JCVI_23_bin.16</strain>
    </source>
</reference>
<dbReference type="InterPro" id="IPR003784">
    <property type="entry name" value="BioY"/>
</dbReference>
<dbReference type="PIRSF" id="PIRSF016661">
    <property type="entry name" value="BioY"/>
    <property type="match status" value="1"/>
</dbReference>
<evidence type="ECO:0000256" key="8">
    <source>
        <dbReference type="PIRNR" id="PIRNR016661"/>
    </source>
</evidence>
<keyword evidence="5 9" id="KW-0812">Transmembrane</keyword>
<keyword evidence="6 9" id="KW-1133">Transmembrane helix</keyword>
<name>A0A929QTR1_ABIDE</name>
<feature type="transmembrane region" description="Helical" evidence="9">
    <location>
        <begin position="82"/>
        <end position="106"/>
    </location>
</feature>
<accession>A0A929QTR1</accession>